<keyword evidence="3" id="KW-1185">Reference proteome</keyword>
<reference evidence="2 3" key="1">
    <citation type="submission" date="2021-06" db="EMBL/GenBank/DDBJ databases">
        <authorList>
            <person name="Palmer J.M."/>
        </authorList>
    </citation>
    <scope>NUCLEOTIDE SEQUENCE [LARGE SCALE GENOMIC DNA]</scope>
    <source>
        <strain evidence="2 3">XC_2019</strain>
        <tissue evidence="2">Muscle</tissue>
    </source>
</reference>
<feature type="region of interest" description="Disordered" evidence="1">
    <location>
        <begin position="1"/>
        <end position="50"/>
    </location>
</feature>
<feature type="non-terminal residue" evidence="2">
    <location>
        <position position="1"/>
    </location>
</feature>
<sequence>DPDDEIASLASSSGNCGSRSSHRIPVKDWKSSPRSSPKLKRKGPIQTAYKDTFQSTRRLSCLYCDPGFCRHPAAGDSHEEQKAERAGHAGPHDRPATADDGQLPELHRSAGQQHLGDRPGRGPAPDADGGGKVCIWAVPHRLFY</sequence>
<dbReference type="EMBL" id="JAHRIN010052040">
    <property type="protein sequence ID" value="MEQ2209907.1"/>
    <property type="molecule type" value="Genomic_DNA"/>
</dbReference>
<feature type="compositionally biased region" description="Basic and acidic residues" evidence="1">
    <location>
        <begin position="76"/>
        <end position="97"/>
    </location>
</feature>
<dbReference type="Proteomes" id="UP001434883">
    <property type="component" value="Unassembled WGS sequence"/>
</dbReference>
<feature type="compositionally biased region" description="Low complexity" evidence="1">
    <location>
        <begin position="7"/>
        <end position="19"/>
    </location>
</feature>
<comment type="caution">
    <text evidence="2">The sequence shown here is derived from an EMBL/GenBank/DDBJ whole genome shotgun (WGS) entry which is preliminary data.</text>
</comment>
<evidence type="ECO:0000256" key="1">
    <source>
        <dbReference type="SAM" id="MobiDB-lite"/>
    </source>
</evidence>
<proteinExistence type="predicted"/>
<protein>
    <submittedName>
        <fullName evidence="2">Uncharacterized protein</fullName>
    </submittedName>
</protein>
<accession>A0ABV0RQE5</accession>
<gene>
    <name evidence="2" type="ORF">XENOCAPTIV_005753</name>
</gene>
<evidence type="ECO:0000313" key="3">
    <source>
        <dbReference type="Proteomes" id="UP001434883"/>
    </source>
</evidence>
<feature type="region of interest" description="Disordered" evidence="1">
    <location>
        <begin position="73"/>
        <end position="132"/>
    </location>
</feature>
<organism evidence="2 3">
    <name type="scientific">Xenoophorus captivus</name>
    <dbReference type="NCBI Taxonomy" id="1517983"/>
    <lineage>
        <taxon>Eukaryota</taxon>
        <taxon>Metazoa</taxon>
        <taxon>Chordata</taxon>
        <taxon>Craniata</taxon>
        <taxon>Vertebrata</taxon>
        <taxon>Euteleostomi</taxon>
        <taxon>Actinopterygii</taxon>
        <taxon>Neopterygii</taxon>
        <taxon>Teleostei</taxon>
        <taxon>Neoteleostei</taxon>
        <taxon>Acanthomorphata</taxon>
        <taxon>Ovalentaria</taxon>
        <taxon>Atherinomorphae</taxon>
        <taxon>Cyprinodontiformes</taxon>
        <taxon>Goodeidae</taxon>
        <taxon>Xenoophorus</taxon>
    </lineage>
</organism>
<evidence type="ECO:0000313" key="2">
    <source>
        <dbReference type="EMBL" id="MEQ2209907.1"/>
    </source>
</evidence>
<name>A0ABV0RQE5_9TELE</name>